<feature type="domain" description="Tyrosine specific protein phosphatases" evidence="2">
    <location>
        <begin position="239"/>
        <end position="314"/>
    </location>
</feature>
<dbReference type="Proteomes" id="UP000821853">
    <property type="component" value="Chromosome 2"/>
</dbReference>
<dbReference type="PANTHER" id="PTHR19134">
    <property type="entry name" value="RECEPTOR-TYPE TYROSINE-PROTEIN PHOSPHATASE"/>
    <property type="match status" value="1"/>
</dbReference>
<dbReference type="InterPro" id="IPR050348">
    <property type="entry name" value="Protein-Tyr_Phosphatase"/>
</dbReference>
<keyword evidence="4" id="KW-1185">Reference proteome</keyword>
<dbReference type="SMART" id="SM00194">
    <property type="entry name" value="PTPc"/>
    <property type="match status" value="1"/>
</dbReference>
<dbReference type="InterPro" id="IPR000387">
    <property type="entry name" value="Tyr_Pase_dom"/>
</dbReference>
<dbReference type="EMBL" id="JABSTR010000004">
    <property type="protein sequence ID" value="KAH9366956.1"/>
    <property type="molecule type" value="Genomic_DNA"/>
</dbReference>
<dbReference type="SUPFAM" id="SSF52799">
    <property type="entry name" value="(Phosphotyrosine protein) phosphatases II"/>
    <property type="match status" value="2"/>
</dbReference>
<evidence type="ECO:0000259" key="1">
    <source>
        <dbReference type="PROSITE" id="PS50055"/>
    </source>
</evidence>
<proteinExistence type="predicted"/>
<comment type="caution">
    <text evidence="3">The sequence shown here is derived from an EMBL/GenBank/DDBJ whole genome shotgun (WGS) entry which is preliminary data.</text>
</comment>
<dbReference type="OMA" id="RDERNAY"/>
<dbReference type="InterPro" id="IPR000242">
    <property type="entry name" value="PTP_cat"/>
</dbReference>
<dbReference type="SMART" id="SM00404">
    <property type="entry name" value="PTPc_motif"/>
    <property type="match status" value="2"/>
</dbReference>
<feature type="domain" description="Tyrosine specific protein phosphatases" evidence="2">
    <location>
        <begin position="76"/>
        <end position="125"/>
    </location>
</feature>
<reference evidence="3 4" key="1">
    <citation type="journal article" date="2020" name="Cell">
        <title>Large-Scale Comparative Analyses of Tick Genomes Elucidate Their Genetic Diversity and Vector Capacities.</title>
        <authorList>
            <consortium name="Tick Genome and Microbiome Consortium (TIGMIC)"/>
            <person name="Jia N."/>
            <person name="Wang J."/>
            <person name="Shi W."/>
            <person name="Du L."/>
            <person name="Sun Y."/>
            <person name="Zhan W."/>
            <person name="Jiang J.F."/>
            <person name="Wang Q."/>
            <person name="Zhang B."/>
            <person name="Ji P."/>
            <person name="Bell-Sakyi L."/>
            <person name="Cui X.M."/>
            <person name="Yuan T.T."/>
            <person name="Jiang B.G."/>
            <person name="Yang W.F."/>
            <person name="Lam T.T."/>
            <person name="Chang Q.C."/>
            <person name="Ding S.J."/>
            <person name="Wang X.J."/>
            <person name="Zhu J.G."/>
            <person name="Ruan X.D."/>
            <person name="Zhao L."/>
            <person name="Wei J.T."/>
            <person name="Ye R.Z."/>
            <person name="Que T.C."/>
            <person name="Du C.H."/>
            <person name="Zhou Y.H."/>
            <person name="Cheng J.X."/>
            <person name="Dai P.F."/>
            <person name="Guo W.B."/>
            <person name="Han X.H."/>
            <person name="Huang E.J."/>
            <person name="Li L.F."/>
            <person name="Wei W."/>
            <person name="Gao Y.C."/>
            <person name="Liu J.Z."/>
            <person name="Shao H.Z."/>
            <person name="Wang X."/>
            <person name="Wang C.C."/>
            <person name="Yang T.C."/>
            <person name="Huo Q.B."/>
            <person name="Li W."/>
            <person name="Chen H.Y."/>
            <person name="Chen S.E."/>
            <person name="Zhou L.G."/>
            <person name="Ni X.B."/>
            <person name="Tian J.H."/>
            <person name="Sheng Y."/>
            <person name="Liu T."/>
            <person name="Pan Y.S."/>
            <person name="Xia L.Y."/>
            <person name="Li J."/>
            <person name="Zhao F."/>
            <person name="Cao W.C."/>
        </authorList>
    </citation>
    <scope>NUCLEOTIDE SEQUENCE [LARGE SCALE GENOMIC DNA]</scope>
    <source>
        <strain evidence="3">HaeL-2018</strain>
    </source>
</reference>
<dbReference type="GO" id="GO:0004725">
    <property type="term" value="F:protein tyrosine phosphatase activity"/>
    <property type="evidence" value="ECO:0007669"/>
    <property type="project" value="InterPro"/>
</dbReference>
<protein>
    <submittedName>
        <fullName evidence="3">Uncharacterized protein</fullName>
    </submittedName>
</protein>
<accession>A0A9J6FY38</accession>
<dbReference type="Gene3D" id="3.90.190.10">
    <property type="entry name" value="Protein tyrosine phosphatase superfamily"/>
    <property type="match status" value="2"/>
</dbReference>
<gene>
    <name evidence="3" type="ORF">HPB48_021825</name>
</gene>
<dbReference type="VEuPathDB" id="VectorBase:HLOH_065222"/>
<dbReference type="GO" id="GO:0048666">
    <property type="term" value="P:neuron development"/>
    <property type="evidence" value="ECO:0007669"/>
    <property type="project" value="UniProtKB-ARBA"/>
</dbReference>
<dbReference type="Pfam" id="PF00102">
    <property type="entry name" value="Y_phosphatase"/>
    <property type="match status" value="2"/>
</dbReference>
<evidence type="ECO:0000313" key="3">
    <source>
        <dbReference type="EMBL" id="KAH9366956.1"/>
    </source>
</evidence>
<evidence type="ECO:0000313" key="4">
    <source>
        <dbReference type="Proteomes" id="UP000821853"/>
    </source>
</evidence>
<dbReference type="PROSITE" id="PS50056">
    <property type="entry name" value="TYR_PHOSPHATASE_2"/>
    <property type="match status" value="2"/>
</dbReference>
<dbReference type="OrthoDB" id="6108687at2759"/>
<sequence length="334" mass="37736">MLVSVDENSMSESRMTLNMESSDSVNVTAVPNGGLPSNPVPVKRLQEHAIQGQAHGTLKEEYMGYRFSAEVHRNPSGGIGRTGTLILVDSMLSQAEAEGEVNLVAQLHNMRQSRVNLVESLEQYVFAYMALVEILCSKNHKLSVKEFVSLYQKLKSKVPPTEKSAIDLEFETATPSFWPDLKSTARYGKVTVEQTDIQDFQGLVVRTFKVTQNARPARILKQFHSQSWTRRRSVPSSTDIVLEILQHVERWQMQAEGRTVVVQCLDGCQECGLYCVSAAICDQLKLEQELDVFRSVRNVRASRPEFIVDSEQYAFCYDLALSFLDTFDTYSNFQ</sequence>
<dbReference type="PROSITE" id="PS50055">
    <property type="entry name" value="TYR_PHOSPHATASE_PTP"/>
    <property type="match status" value="1"/>
</dbReference>
<name>A0A9J6FY38_HAELO</name>
<dbReference type="PANTHER" id="PTHR19134:SF527">
    <property type="entry name" value="TYROSINE-PROTEIN PHOSPHATASE NON-RECEPTOR TYPE 7"/>
    <property type="match status" value="1"/>
</dbReference>
<feature type="domain" description="Tyrosine-protein phosphatase" evidence="1">
    <location>
        <begin position="102"/>
        <end position="323"/>
    </location>
</feature>
<dbReference type="InterPro" id="IPR029021">
    <property type="entry name" value="Prot-tyrosine_phosphatase-like"/>
</dbReference>
<dbReference type="InterPro" id="IPR003595">
    <property type="entry name" value="Tyr_Pase_cat"/>
</dbReference>
<dbReference type="AlphaFoldDB" id="A0A9J6FY38"/>
<organism evidence="3 4">
    <name type="scientific">Haemaphysalis longicornis</name>
    <name type="common">Bush tick</name>
    <dbReference type="NCBI Taxonomy" id="44386"/>
    <lineage>
        <taxon>Eukaryota</taxon>
        <taxon>Metazoa</taxon>
        <taxon>Ecdysozoa</taxon>
        <taxon>Arthropoda</taxon>
        <taxon>Chelicerata</taxon>
        <taxon>Arachnida</taxon>
        <taxon>Acari</taxon>
        <taxon>Parasitiformes</taxon>
        <taxon>Ixodida</taxon>
        <taxon>Ixodoidea</taxon>
        <taxon>Ixodidae</taxon>
        <taxon>Haemaphysalinae</taxon>
        <taxon>Haemaphysalis</taxon>
    </lineage>
</organism>
<evidence type="ECO:0000259" key="2">
    <source>
        <dbReference type="PROSITE" id="PS50056"/>
    </source>
</evidence>